<dbReference type="OrthoDB" id="9807653at2"/>
<dbReference type="PIRSF" id="PIRSF002122">
    <property type="entry name" value="RPS7p_RPS7a_RPS5e_RPS7o"/>
    <property type="match status" value="1"/>
</dbReference>
<protein>
    <recommendedName>
        <fullName evidence="7">Small ribosomal subunit protein uS7</fullName>
    </recommendedName>
</protein>
<evidence type="ECO:0000259" key="9">
    <source>
        <dbReference type="Pfam" id="PF00177"/>
    </source>
</evidence>
<comment type="subunit">
    <text evidence="7">Part of the 30S ribosomal subunit. Contacts proteins S9 and S11.</text>
</comment>
<dbReference type="PROSITE" id="PS00052">
    <property type="entry name" value="RIBOSOMAL_S7"/>
    <property type="match status" value="1"/>
</dbReference>
<evidence type="ECO:0000256" key="2">
    <source>
        <dbReference type="ARBA" id="ARBA00022555"/>
    </source>
</evidence>
<evidence type="ECO:0000313" key="10">
    <source>
        <dbReference type="EMBL" id="KKB26947.1"/>
    </source>
</evidence>
<keyword evidence="2 7" id="KW-0820">tRNA-binding</keyword>
<dbReference type="SUPFAM" id="SSF47973">
    <property type="entry name" value="Ribosomal protein S7"/>
    <property type="match status" value="1"/>
</dbReference>
<dbReference type="GO" id="GO:0000049">
    <property type="term" value="F:tRNA binding"/>
    <property type="evidence" value="ECO:0007669"/>
    <property type="project" value="UniProtKB-UniRule"/>
</dbReference>
<comment type="caution">
    <text evidence="10">The sequence shown here is derived from an EMBL/GenBank/DDBJ whole genome shotgun (WGS) entry which is preliminary data.</text>
</comment>
<comment type="function">
    <text evidence="7">One of the primary rRNA binding proteins, it binds directly to 16S rRNA where it nucleates assembly of the head domain of the 30S subunit. Is located at the subunit interface close to the decoding center, probably blocks exit of the E-site tRNA.</text>
</comment>
<dbReference type="InterPro" id="IPR020606">
    <property type="entry name" value="Ribosomal_uS7_CS"/>
</dbReference>
<dbReference type="InterPro" id="IPR005717">
    <property type="entry name" value="Ribosomal_uS7_bac/org-type"/>
</dbReference>
<dbReference type="GO" id="GO:0015935">
    <property type="term" value="C:small ribosomal subunit"/>
    <property type="evidence" value="ECO:0007669"/>
    <property type="project" value="InterPro"/>
</dbReference>
<keyword evidence="3 7" id="KW-0699">rRNA-binding</keyword>
<dbReference type="NCBIfam" id="TIGR01029">
    <property type="entry name" value="rpsG_bact"/>
    <property type="match status" value="1"/>
</dbReference>
<dbReference type="Pfam" id="PF00177">
    <property type="entry name" value="Ribosomal_S7"/>
    <property type="match status" value="1"/>
</dbReference>
<evidence type="ECO:0000256" key="1">
    <source>
        <dbReference type="ARBA" id="ARBA00007151"/>
    </source>
</evidence>
<dbReference type="PANTHER" id="PTHR11205">
    <property type="entry name" value="RIBOSOMAL PROTEIN S7"/>
    <property type="match status" value="1"/>
</dbReference>
<keyword evidence="4 7" id="KW-0694">RNA-binding</keyword>
<dbReference type="GO" id="GO:0019843">
    <property type="term" value="F:rRNA binding"/>
    <property type="evidence" value="ECO:0007669"/>
    <property type="project" value="UniProtKB-UniRule"/>
</dbReference>
<evidence type="ECO:0000256" key="4">
    <source>
        <dbReference type="ARBA" id="ARBA00022884"/>
    </source>
</evidence>
<dbReference type="Proteomes" id="UP000033750">
    <property type="component" value="Unassembled WGS sequence"/>
</dbReference>
<dbReference type="GO" id="GO:0003735">
    <property type="term" value="F:structural constituent of ribosome"/>
    <property type="evidence" value="ECO:0007669"/>
    <property type="project" value="InterPro"/>
</dbReference>
<dbReference type="STRING" id="29561.MM26B8_01620"/>
<dbReference type="PATRIC" id="fig|1264554.4.peg.354"/>
<reference evidence="10 11" key="1">
    <citation type="submission" date="2015-03" db="EMBL/GenBank/DDBJ databases">
        <title>Genome sequence of Mycoplasma meleagridis strain ATCC 25294.</title>
        <authorList>
            <person name="Yacoub E."/>
            <person name="Blanchard A."/>
            <person name="Sirand-Pugnet P."/>
            <person name="Mardassi B.B.A."/>
        </authorList>
    </citation>
    <scope>NUCLEOTIDE SEQUENCE [LARGE SCALE GENOMIC DNA]</scope>
    <source>
        <strain evidence="10 11">ATCC 25294</strain>
    </source>
</reference>
<dbReference type="EMBL" id="JZXN01000014">
    <property type="protein sequence ID" value="KKB26947.1"/>
    <property type="molecule type" value="Genomic_DNA"/>
</dbReference>
<dbReference type="InterPro" id="IPR000235">
    <property type="entry name" value="Ribosomal_uS7"/>
</dbReference>
<dbReference type="CDD" id="cd14869">
    <property type="entry name" value="uS7_Bacteria"/>
    <property type="match status" value="1"/>
</dbReference>
<dbReference type="HAMAP" id="MF_00480_B">
    <property type="entry name" value="Ribosomal_uS7_B"/>
    <property type="match status" value="1"/>
</dbReference>
<keyword evidence="6 7" id="KW-0687">Ribonucleoprotein</keyword>
<dbReference type="FunFam" id="1.10.455.10:FF:000001">
    <property type="entry name" value="30S ribosomal protein S7"/>
    <property type="match status" value="1"/>
</dbReference>
<evidence type="ECO:0000256" key="8">
    <source>
        <dbReference type="RuleBase" id="RU003619"/>
    </source>
</evidence>
<keyword evidence="5 7" id="KW-0689">Ribosomal protein</keyword>
<proteinExistence type="inferred from homology"/>
<evidence type="ECO:0000256" key="7">
    <source>
        <dbReference type="HAMAP-Rule" id="MF_00480"/>
    </source>
</evidence>
<dbReference type="RefSeq" id="WP_046096834.1">
    <property type="nucleotide sequence ID" value="NZ_JZXN01000014.1"/>
</dbReference>
<organism evidence="10 11">
    <name type="scientific">Mycoplasmopsis meleagridis ATCC 25294</name>
    <dbReference type="NCBI Taxonomy" id="1264554"/>
    <lineage>
        <taxon>Bacteria</taxon>
        <taxon>Bacillati</taxon>
        <taxon>Mycoplasmatota</taxon>
        <taxon>Mycoplasmoidales</taxon>
        <taxon>Metamycoplasmataceae</taxon>
        <taxon>Mycoplasmopsis</taxon>
    </lineage>
</organism>
<dbReference type="AlphaFoldDB" id="A0A0F5H282"/>
<evidence type="ECO:0000256" key="5">
    <source>
        <dbReference type="ARBA" id="ARBA00022980"/>
    </source>
</evidence>
<evidence type="ECO:0000313" key="11">
    <source>
        <dbReference type="Proteomes" id="UP000033750"/>
    </source>
</evidence>
<dbReference type="InterPro" id="IPR023798">
    <property type="entry name" value="Ribosomal_uS7_dom"/>
</dbReference>
<dbReference type="Gene3D" id="1.10.455.10">
    <property type="entry name" value="Ribosomal protein S7 domain"/>
    <property type="match status" value="1"/>
</dbReference>
<dbReference type="GO" id="GO:0006412">
    <property type="term" value="P:translation"/>
    <property type="evidence" value="ECO:0007669"/>
    <property type="project" value="UniProtKB-UniRule"/>
</dbReference>
<accession>A0A0F5H282</accession>
<name>A0A0F5H282_9BACT</name>
<gene>
    <name evidence="7 10" type="primary">rpsG</name>
    <name evidence="10" type="ORF">MMELEA_03980</name>
</gene>
<evidence type="ECO:0000256" key="3">
    <source>
        <dbReference type="ARBA" id="ARBA00022730"/>
    </source>
</evidence>
<keyword evidence="11" id="KW-1185">Reference proteome</keyword>
<comment type="similarity">
    <text evidence="1 7 8">Belongs to the universal ribosomal protein uS7 family.</text>
</comment>
<sequence>MSRKNSAPVREVLADPIFNSVLVTKLINTIMLDGKKSIAQEILYKAFDIVKEKTQKDPMEVFLLAVENITPQLEVRTRRIGGTNYQVPTEVSARRKQTLSLRWLVQYARLRNEKTMDVRLANEIIDASNKTGGAIKKREDTHKMVEANRAFAHFRW</sequence>
<evidence type="ECO:0000256" key="6">
    <source>
        <dbReference type="ARBA" id="ARBA00023274"/>
    </source>
</evidence>
<feature type="domain" description="Small ribosomal subunit protein uS7" evidence="9">
    <location>
        <begin position="3"/>
        <end position="149"/>
    </location>
</feature>
<dbReference type="InterPro" id="IPR036823">
    <property type="entry name" value="Ribosomal_uS7_dom_sf"/>
</dbReference>